<reference evidence="11 12" key="1">
    <citation type="submission" date="2016-10" db="EMBL/GenBank/DDBJ databases">
        <authorList>
            <person name="de Groot N.N."/>
        </authorList>
    </citation>
    <scope>NUCLEOTIDE SEQUENCE [LARGE SCALE GENOMIC DNA]</scope>
    <source>
        <strain evidence="11 12">DSM 569</strain>
    </source>
</reference>
<keyword evidence="6" id="KW-0479">Metal-binding</keyword>
<dbReference type="GO" id="GO:0005524">
    <property type="term" value="F:ATP binding"/>
    <property type="evidence" value="ECO:0007669"/>
    <property type="project" value="UniProtKB-KW"/>
</dbReference>
<protein>
    <recommendedName>
        <fullName evidence="3">tRNA threonylcarbamoyladenosine biosynthesis protein TsaE</fullName>
    </recommendedName>
    <alternativeName>
        <fullName evidence="10">t(6)A37 threonylcarbamoyladenosine biosynthesis protein TsaE</fullName>
    </alternativeName>
</protein>
<evidence type="ECO:0000313" key="12">
    <source>
        <dbReference type="Proteomes" id="UP000183404"/>
    </source>
</evidence>
<evidence type="ECO:0000256" key="1">
    <source>
        <dbReference type="ARBA" id="ARBA00004496"/>
    </source>
</evidence>
<organism evidence="11 12">
    <name type="scientific">Thermoanaerobacter thermohydrosulfuricus</name>
    <name type="common">Clostridium thermohydrosulfuricum</name>
    <dbReference type="NCBI Taxonomy" id="1516"/>
    <lineage>
        <taxon>Bacteria</taxon>
        <taxon>Bacillati</taxon>
        <taxon>Bacillota</taxon>
        <taxon>Clostridia</taxon>
        <taxon>Thermoanaerobacterales</taxon>
        <taxon>Thermoanaerobacteraceae</taxon>
        <taxon>Thermoanaerobacter</taxon>
    </lineage>
</organism>
<comment type="similarity">
    <text evidence="2">Belongs to the TsaE family.</text>
</comment>
<dbReference type="GO" id="GO:0002949">
    <property type="term" value="P:tRNA threonylcarbamoyladenosine modification"/>
    <property type="evidence" value="ECO:0007669"/>
    <property type="project" value="InterPro"/>
</dbReference>
<dbReference type="PANTHER" id="PTHR33540:SF2">
    <property type="entry name" value="TRNA THREONYLCARBAMOYLADENOSINE BIOSYNTHESIS PROTEIN TSAE"/>
    <property type="match status" value="1"/>
</dbReference>
<evidence type="ECO:0000256" key="4">
    <source>
        <dbReference type="ARBA" id="ARBA00022490"/>
    </source>
</evidence>
<keyword evidence="5" id="KW-0819">tRNA processing</keyword>
<evidence type="ECO:0000256" key="8">
    <source>
        <dbReference type="ARBA" id="ARBA00022840"/>
    </source>
</evidence>
<dbReference type="Gene3D" id="3.40.50.300">
    <property type="entry name" value="P-loop containing nucleotide triphosphate hydrolases"/>
    <property type="match status" value="1"/>
</dbReference>
<dbReference type="EMBL" id="FNBS01000025">
    <property type="protein sequence ID" value="SDF80976.1"/>
    <property type="molecule type" value="Genomic_DNA"/>
</dbReference>
<name>A0A1I1YF63_THETY</name>
<dbReference type="GO" id="GO:0005737">
    <property type="term" value="C:cytoplasm"/>
    <property type="evidence" value="ECO:0007669"/>
    <property type="project" value="UniProtKB-SubCell"/>
</dbReference>
<evidence type="ECO:0000256" key="2">
    <source>
        <dbReference type="ARBA" id="ARBA00007599"/>
    </source>
</evidence>
<dbReference type="SUPFAM" id="SSF52540">
    <property type="entry name" value="P-loop containing nucleoside triphosphate hydrolases"/>
    <property type="match status" value="1"/>
</dbReference>
<dbReference type="InterPro" id="IPR027417">
    <property type="entry name" value="P-loop_NTPase"/>
</dbReference>
<accession>A0A1I1YF63</accession>
<dbReference type="RefSeq" id="WP_003866848.1">
    <property type="nucleotide sequence ID" value="NZ_FNBS01000025.1"/>
</dbReference>
<evidence type="ECO:0000256" key="7">
    <source>
        <dbReference type="ARBA" id="ARBA00022741"/>
    </source>
</evidence>
<comment type="subcellular location">
    <subcellularLocation>
        <location evidence="1">Cytoplasm</location>
    </subcellularLocation>
</comment>
<dbReference type="PANTHER" id="PTHR33540">
    <property type="entry name" value="TRNA THREONYLCARBAMOYLADENOSINE BIOSYNTHESIS PROTEIN TSAE"/>
    <property type="match status" value="1"/>
</dbReference>
<dbReference type="GO" id="GO:0046872">
    <property type="term" value="F:metal ion binding"/>
    <property type="evidence" value="ECO:0007669"/>
    <property type="project" value="UniProtKB-KW"/>
</dbReference>
<keyword evidence="4" id="KW-0963">Cytoplasm</keyword>
<keyword evidence="8" id="KW-0067">ATP-binding</keyword>
<dbReference type="Proteomes" id="UP000183404">
    <property type="component" value="Unassembled WGS sequence"/>
</dbReference>
<proteinExistence type="inferred from homology"/>
<dbReference type="AlphaFoldDB" id="A0A1I1YF63"/>
<keyword evidence="9" id="KW-0460">Magnesium</keyword>
<dbReference type="InterPro" id="IPR003442">
    <property type="entry name" value="T6A_TsaE"/>
</dbReference>
<evidence type="ECO:0000256" key="10">
    <source>
        <dbReference type="ARBA" id="ARBA00032441"/>
    </source>
</evidence>
<evidence type="ECO:0000313" key="11">
    <source>
        <dbReference type="EMBL" id="SDF80976.1"/>
    </source>
</evidence>
<gene>
    <name evidence="11" type="ORF">SAMN04244560_01264</name>
</gene>
<evidence type="ECO:0000256" key="3">
    <source>
        <dbReference type="ARBA" id="ARBA00019010"/>
    </source>
</evidence>
<evidence type="ECO:0000256" key="6">
    <source>
        <dbReference type="ARBA" id="ARBA00022723"/>
    </source>
</evidence>
<dbReference type="NCBIfam" id="TIGR00150">
    <property type="entry name" value="T6A_YjeE"/>
    <property type="match status" value="1"/>
</dbReference>
<keyword evidence="7" id="KW-0547">Nucleotide-binding</keyword>
<sequence length="153" mass="17829">MKKTYICKNRDETIALGEKLGRLLRSGDIILLYGELGSGKTVFTKGIAKGLEINEPITSPTFTLVNEHRGRIPLYHFDLYRLDDYTALYDIGYEEYFYDEGVCAIEWPERLGPLLPKERLEVIIQKGEKEDERVILFKDFGRRYEELLKEMGQ</sequence>
<dbReference type="Pfam" id="PF02367">
    <property type="entry name" value="TsaE"/>
    <property type="match status" value="1"/>
</dbReference>
<evidence type="ECO:0000256" key="9">
    <source>
        <dbReference type="ARBA" id="ARBA00022842"/>
    </source>
</evidence>
<evidence type="ECO:0000256" key="5">
    <source>
        <dbReference type="ARBA" id="ARBA00022694"/>
    </source>
</evidence>